<dbReference type="PROSITE" id="PS00280">
    <property type="entry name" value="BPTI_KUNITZ_1"/>
    <property type="match status" value="1"/>
</dbReference>
<accession>A0A8S1HZV0</accession>
<dbReference type="SUPFAM" id="SSF57362">
    <property type="entry name" value="BPTI-like"/>
    <property type="match status" value="1"/>
</dbReference>
<dbReference type="CDD" id="cd00109">
    <property type="entry name" value="Kunitz-type"/>
    <property type="match status" value="1"/>
</dbReference>
<comment type="caution">
    <text evidence="3">The sequence shown here is derived from an EMBL/GenBank/DDBJ whole genome shotgun (WGS) entry which is preliminary data.</text>
</comment>
<sequence>MLLLLFLFVISFVFAGREEFVLRKECSRPVHYGIRPCTSKPEIRYHMDPETLTCLAFNFSGCGGNENNYASKSECYRRCLPMDFNRCPANSKPLPRADGSTNCNEMNKCTAQNSYCAMGFVVGICCDQRIRDKVNNNYTPDCGLNKTLVKVNTGSFDEILHGKTCDANFCPTGSTCYQGDYFAYCCRR</sequence>
<dbReference type="InterPro" id="IPR036880">
    <property type="entry name" value="Kunitz_BPTI_sf"/>
</dbReference>
<proteinExistence type="predicted"/>
<dbReference type="InterPro" id="IPR052861">
    <property type="entry name" value="BPTI/Kunitz_domain"/>
</dbReference>
<dbReference type="Gene3D" id="4.10.410.10">
    <property type="entry name" value="Pancreatic trypsin inhibitor Kunitz domain"/>
    <property type="match status" value="1"/>
</dbReference>
<dbReference type="PANTHER" id="PTHR47248">
    <property type="entry name" value="PROTEIN CBG06772"/>
    <property type="match status" value="1"/>
</dbReference>
<reference evidence="3" key="1">
    <citation type="submission" date="2020-10" db="EMBL/GenBank/DDBJ databases">
        <authorList>
            <person name="Kikuchi T."/>
        </authorList>
    </citation>
    <scope>NUCLEOTIDE SEQUENCE</scope>
    <source>
        <strain evidence="3">NKZ352</strain>
    </source>
</reference>
<keyword evidence="4" id="KW-1185">Reference proteome</keyword>
<dbReference type="PANTHER" id="PTHR47248:SF7">
    <property type="entry name" value="BPTI_KUNITZ INHIBITOR DOMAIN-CONTAINING PROTEIN"/>
    <property type="match status" value="1"/>
</dbReference>
<dbReference type="EMBL" id="CAJGYM010000167">
    <property type="protein sequence ID" value="CAD6199326.1"/>
    <property type="molecule type" value="Genomic_DNA"/>
</dbReference>
<protein>
    <recommendedName>
        <fullName evidence="2">BPTI/Kunitz inhibitor domain-containing protein</fullName>
    </recommendedName>
</protein>
<dbReference type="Proteomes" id="UP000835052">
    <property type="component" value="Unassembled WGS sequence"/>
</dbReference>
<dbReference type="PROSITE" id="PS50279">
    <property type="entry name" value="BPTI_KUNITZ_2"/>
    <property type="match status" value="1"/>
</dbReference>
<feature type="signal peptide" evidence="1">
    <location>
        <begin position="1"/>
        <end position="15"/>
    </location>
</feature>
<evidence type="ECO:0000313" key="3">
    <source>
        <dbReference type="EMBL" id="CAD6199326.1"/>
    </source>
</evidence>
<dbReference type="InterPro" id="IPR020901">
    <property type="entry name" value="Prtase_inh_Kunz-CS"/>
</dbReference>
<dbReference type="Pfam" id="PF00014">
    <property type="entry name" value="Kunitz_BPTI"/>
    <property type="match status" value="1"/>
</dbReference>
<evidence type="ECO:0000256" key="1">
    <source>
        <dbReference type="SAM" id="SignalP"/>
    </source>
</evidence>
<keyword evidence="1" id="KW-0732">Signal</keyword>
<dbReference type="AlphaFoldDB" id="A0A8S1HZV0"/>
<dbReference type="SMART" id="SM00131">
    <property type="entry name" value="KU"/>
    <property type="match status" value="1"/>
</dbReference>
<organism evidence="3 4">
    <name type="scientific">Caenorhabditis auriculariae</name>
    <dbReference type="NCBI Taxonomy" id="2777116"/>
    <lineage>
        <taxon>Eukaryota</taxon>
        <taxon>Metazoa</taxon>
        <taxon>Ecdysozoa</taxon>
        <taxon>Nematoda</taxon>
        <taxon>Chromadorea</taxon>
        <taxon>Rhabditida</taxon>
        <taxon>Rhabditina</taxon>
        <taxon>Rhabditomorpha</taxon>
        <taxon>Rhabditoidea</taxon>
        <taxon>Rhabditidae</taxon>
        <taxon>Peloderinae</taxon>
        <taxon>Caenorhabditis</taxon>
    </lineage>
</organism>
<gene>
    <name evidence="3" type="ORF">CAUJ_LOCUS15229</name>
</gene>
<evidence type="ECO:0000259" key="2">
    <source>
        <dbReference type="PROSITE" id="PS50279"/>
    </source>
</evidence>
<feature type="chain" id="PRO_5035759388" description="BPTI/Kunitz inhibitor domain-containing protein" evidence="1">
    <location>
        <begin position="16"/>
        <end position="188"/>
    </location>
</feature>
<dbReference type="GO" id="GO:0004867">
    <property type="term" value="F:serine-type endopeptidase inhibitor activity"/>
    <property type="evidence" value="ECO:0007669"/>
    <property type="project" value="InterPro"/>
</dbReference>
<dbReference type="InterPro" id="IPR002223">
    <property type="entry name" value="Kunitz_BPTI"/>
</dbReference>
<evidence type="ECO:0000313" key="4">
    <source>
        <dbReference type="Proteomes" id="UP000835052"/>
    </source>
</evidence>
<dbReference type="OrthoDB" id="4473401at2759"/>
<feature type="domain" description="BPTI/Kunitz inhibitor" evidence="2">
    <location>
        <begin position="26"/>
        <end position="79"/>
    </location>
</feature>
<name>A0A8S1HZV0_9PELO</name>